<feature type="compositionally biased region" description="Polar residues" evidence="3">
    <location>
        <begin position="1386"/>
        <end position="1418"/>
    </location>
</feature>
<dbReference type="PANTHER" id="PTHR24366:SF96">
    <property type="entry name" value="LEUCINE RICH REPEAT CONTAINING 53"/>
    <property type="match status" value="1"/>
</dbReference>
<evidence type="ECO:0000256" key="2">
    <source>
        <dbReference type="ARBA" id="ARBA00022737"/>
    </source>
</evidence>
<sequence length="1441" mass="163717">MIHQTKGRKIDIIGIGKVGSKIIEKEWKKYWIHANHDQQNNGTYPVTAPTSPPPSQPSPDDVRYDVPDDCHFTKIQSLQGDEDRVGVMGGESSLSLSSKDKSGNVMDISLTCNLRTVNSEFDTTNFTVIPSDHTVGLRIVCNDDIMARSKLLPNGLAHLHKLKELSVDYCKLAEFHRLTLTGLDNLRNLTIRTHNINWASLNLNLDVDAFLPTKKLERLDISKNNIWTLPDNVFCHMNDLNYLNVSENRLQDVGELGFREKQDAVNSSETTVSTVNATMSPSPTTVATTPTPIVKSTTVKVKPSCSMDIEILDASHNNFVLLPSKGIYLQNNTISVLSPKLFWDLEQLQALDLSRNQITSTWIDKNTFKGLIRLVLLNLSHNRINKLNAEIFSDLYTLQILNLRYNQIEQLTDGTFSPMNNLHTLLLSHNKLKVLDGNSLKGLYVLSLLSIDNNVLTDIHESAFRNCSSLQDLNLNGNKLKGIPNALKDMMMLRTVDLGENQISSFNPDKSWFNGLNNLYGLRLIENTLEHIPKNAFKYLPSLQILNLAKNRIRSVEPGAFVSANPGNIQAIRLDGNHLETLVGLFDDMQTLLWLNVSDNKLREFDFSHIPSTLQWLDLHKNDIPDMTNVQNIDTTKLRIQTLDVSFNLLTHITPSTIPDSIELLVDLYANHITTLDMKALRIHGGDDEEIGIDDNLVQLQQQQHHQQQHRINIDDQSNNHYSHNHRPLPEFYIGGNPFLCDCTIDWLQKINQQPGRQYPRVMDLDTIYCKLLQTRQMTYIPLVEAEPTRHFLCKYKTHCFALCHCCDFDACDCEMTCPNNCTCYHDQSWSTNIVECSTLENRLTHIPENVPMDTTEVYIDGNNIMDLNGRSFIGRKNLQILYANNSHIRTINNSTFTGLKRLSVLHLEDNLVEEIHGTEFNSLDNLRELYLQNNHIYHIANASFTNLRKLEIIRLDGNRLVHFEVWHLSSNPYLSEIGLAENMWSCECSYLSKFRNYIQKNADRVIDANRVACIYNNLTSILKDKNGTKCTLREDISTYVHSGNIEDLLPLLLSAACAFVGFFGMILGVFCYRHEIRMWMRSLYGRTTSNYLENFGDKQMLYDAYIIYGINDDGFVNQILANTLENDIGYRLCLHYRDTNANAYITDAVIEAVDSSKTVRDIDGDLRYYLRMNTCIEWDDKKFWQKLRLALPYIRPLSKRDSSVNIFASDGVAEQLDYAVGARQHHPHHHQHAHTLSFKKPYDYAAAANYATLNDCSGMNMKRHCQNTFEKGSSLPCKYNTLSEKVTAAATGGRNNKVAAEDTANAAITQINDLSLKSHHYHHHQRQHMSLYHHPPPPPPHHIHPEYATVASPPPNYPIDVCGTLSNYNHFKCDKKILEHKEHNNSSCSSGAGTVSGTKASNSNPISVSGIFNNFDKNNMEADTDKSSERVGECDNEDIK</sequence>
<keyword evidence="1" id="KW-0433">Leucine-rich repeat</keyword>
<evidence type="ECO:0000313" key="6">
    <source>
        <dbReference type="Proteomes" id="UP000015102"/>
    </source>
</evidence>
<dbReference type="SMART" id="SM00364">
    <property type="entry name" value="LRR_BAC"/>
    <property type="match status" value="7"/>
</dbReference>
<protein>
    <submittedName>
        <fullName evidence="5">Uncharacterized protein</fullName>
    </submittedName>
</protein>
<dbReference type="STRING" id="36166.T1GVK5"/>
<feature type="region of interest" description="Disordered" evidence="3">
    <location>
        <begin position="1384"/>
        <end position="1441"/>
    </location>
</feature>
<evidence type="ECO:0000256" key="3">
    <source>
        <dbReference type="SAM" id="MobiDB-lite"/>
    </source>
</evidence>
<keyword evidence="4" id="KW-0472">Membrane</keyword>
<accession>T1GVK5</accession>
<dbReference type="EnsemblMetazoa" id="MESCA007814-RA">
    <property type="protein sequence ID" value="MESCA007814-PA"/>
    <property type="gene ID" value="MESCA007814"/>
</dbReference>
<dbReference type="InterPro" id="IPR032675">
    <property type="entry name" value="LRR_dom_sf"/>
</dbReference>
<dbReference type="Gene3D" id="3.40.50.10140">
    <property type="entry name" value="Toll/interleukin-1 receptor homology (TIR) domain"/>
    <property type="match status" value="1"/>
</dbReference>
<proteinExistence type="predicted"/>
<keyword evidence="2" id="KW-0677">Repeat</keyword>
<dbReference type="OMA" id="WSCECSY"/>
<dbReference type="PANTHER" id="PTHR24366">
    <property type="entry name" value="IG(IMMUNOGLOBULIN) AND LRR(LEUCINE RICH REPEAT) DOMAINS"/>
    <property type="match status" value="1"/>
</dbReference>
<evidence type="ECO:0000313" key="5">
    <source>
        <dbReference type="EnsemblMetazoa" id="MESCA007814-PA"/>
    </source>
</evidence>
<dbReference type="EMBL" id="CAQQ02141799">
    <property type="status" value="NOT_ANNOTATED_CDS"/>
    <property type="molecule type" value="Genomic_DNA"/>
</dbReference>
<dbReference type="Proteomes" id="UP000015102">
    <property type="component" value="Unassembled WGS sequence"/>
</dbReference>
<keyword evidence="6" id="KW-1185">Reference proteome</keyword>
<dbReference type="InterPro" id="IPR003591">
    <property type="entry name" value="Leu-rich_rpt_typical-subtyp"/>
</dbReference>
<keyword evidence="4" id="KW-0812">Transmembrane</keyword>
<dbReference type="Gene3D" id="3.80.10.10">
    <property type="entry name" value="Ribonuclease Inhibitor"/>
    <property type="match status" value="4"/>
</dbReference>
<dbReference type="InterPro" id="IPR001611">
    <property type="entry name" value="Leu-rich_rpt"/>
</dbReference>
<evidence type="ECO:0000256" key="4">
    <source>
        <dbReference type="SAM" id="Phobius"/>
    </source>
</evidence>
<dbReference type="SMART" id="SM00365">
    <property type="entry name" value="LRR_SD22"/>
    <property type="match status" value="7"/>
</dbReference>
<dbReference type="FunFam" id="3.80.10.10:FF:000418">
    <property type="entry name" value="protein toll"/>
    <property type="match status" value="1"/>
</dbReference>
<reference evidence="5" key="2">
    <citation type="submission" date="2015-06" db="UniProtKB">
        <authorList>
            <consortium name="EnsemblMetazoa"/>
        </authorList>
    </citation>
    <scope>IDENTIFICATION</scope>
</reference>
<dbReference type="SMART" id="SM00369">
    <property type="entry name" value="LRR_TYP"/>
    <property type="match status" value="16"/>
</dbReference>
<dbReference type="PROSITE" id="PS51450">
    <property type="entry name" value="LRR"/>
    <property type="match status" value="7"/>
</dbReference>
<feature type="compositionally biased region" description="Basic and acidic residues" evidence="3">
    <location>
        <begin position="1419"/>
        <end position="1441"/>
    </location>
</feature>
<name>T1GVK5_MEGSC</name>
<reference evidence="6" key="1">
    <citation type="submission" date="2013-02" db="EMBL/GenBank/DDBJ databases">
        <authorList>
            <person name="Hughes D."/>
        </authorList>
    </citation>
    <scope>NUCLEOTIDE SEQUENCE</scope>
    <source>
        <strain>Durham</strain>
        <strain evidence="6">NC isolate 2 -- Noor lab</strain>
    </source>
</reference>
<evidence type="ECO:0000256" key="1">
    <source>
        <dbReference type="ARBA" id="ARBA00022614"/>
    </source>
</evidence>
<dbReference type="SUPFAM" id="SSF52200">
    <property type="entry name" value="Toll/Interleukin receptor TIR domain"/>
    <property type="match status" value="1"/>
</dbReference>
<dbReference type="EMBL" id="CAQQ02141798">
    <property type="status" value="NOT_ANNOTATED_CDS"/>
    <property type="molecule type" value="Genomic_DNA"/>
</dbReference>
<keyword evidence="4" id="KW-1133">Transmembrane helix</keyword>
<dbReference type="InterPro" id="IPR035897">
    <property type="entry name" value="Toll_tir_struct_dom_sf"/>
</dbReference>
<feature type="transmembrane region" description="Helical" evidence="4">
    <location>
        <begin position="1049"/>
        <end position="1073"/>
    </location>
</feature>
<dbReference type="HOGENOM" id="CLU_004280_0_0_1"/>
<dbReference type="Pfam" id="PF13855">
    <property type="entry name" value="LRR_8"/>
    <property type="match status" value="6"/>
</dbReference>
<dbReference type="SUPFAM" id="SSF52058">
    <property type="entry name" value="L domain-like"/>
    <property type="match status" value="3"/>
</dbReference>
<organism evidence="5 6">
    <name type="scientific">Megaselia scalaris</name>
    <name type="common">Humpbacked fly</name>
    <name type="synonym">Phora scalaris</name>
    <dbReference type="NCBI Taxonomy" id="36166"/>
    <lineage>
        <taxon>Eukaryota</taxon>
        <taxon>Metazoa</taxon>
        <taxon>Ecdysozoa</taxon>
        <taxon>Arthropoda</taxon>
        <taxon>Hexapoda</taxon>
        <taxon>Insecta</taxon>
        <taxon>Pterygota</taxon>
        <taxon>Neoptera</taxon>
        <taxon>Endopterygota</taxon>
        <taxon>Diptera</taxon>
        <taxon>Brachycera</taxon>
        <taxon>Muscomorpha</taxon>
        <taxon>Platypezoidea</taxon>
        <taxon>Phoridae</taxon>
        <taxon>Megaseliini</taxon>
        <taxon>Megaselia</taxon>
    </lineage>
</organism>
<feature type="region of interest" description="Disordered" evidence="3">
    <location>
        <begin position="38"/>
        <end position="61"/>
    </location>
</feature>